<evidence type="ECO:0000313" key="10">
    <source>
        <dbReference type="EMBL" id="GBF04074.1"/>
    </source>
</evidence>
<evidence type="ECO:0000256" key="6">
    <source>
        <dbReference type="ARBA" id="ARBA00023136"/>
    </source>
</evidence>
<evidence type="ECO:0000256" key="7">
    <source>
        <dbReference type="ARBA" id="ARBA00029829"/>
    </source>
</evidence>
<dbReference type="AlphaFoldDB" id="A0A2I9CRE9"/>
<protein>
    <recommendedName>
        <fullName evidence="8">Regulator of SigK</fullName>
    </recommendedName>
    <alternativeName>
        <fullName evidence="7">Sigma-K anti-sigma factor RskA</fullName>
    </alternativeName>
</protein>
<organism evidence="10 11">
    <name type="scientific">Deinococcus aerius</name>
    <dbReference type="NCBI Taxonomy" id="200253"/>
    <lineage>
        <taxon>Bacteria</taxon>
        <taxon>Thermotogati</taxon>
        <taxon>Deinococcota</taxon>
        <taxon>Deinococci</taxon>
        <taxon>Deinococcales</taxon>
        <taxon>Deinococcaceae</taxon>
        <taxon>Deinococcus</taxon>
    </lineage>
</organism>
<dbReference type="Pfam" id="PF10099">
    <property type="entry name" value="RskA_C"/>
    <property type="match status" value="1"/>
</dbReference>
<keyword evidence="6" id="KW-0472">Membrane</keyword>
<dbReference type="InterPro" id="IPR041916">
    <property type="entry name" value="Anti_sigma_zinc_sf"/>
</dbReference>
<accession>A0A2I9CRE9</accession>
<comment type="subcellular location">
    <subcellularLocation>
        <location evidence="2">Cell membrane</location>
    </subcellularLocation>
    <subcellularLocation>
        <location evidence="1">Membrane</location>
        <topology evidence="1">Single-pass membrane protein</topology>
    </subcellularLocation>
</comment>
<gene>
    <name evidence="10" type="ORF">DAERI_010246</name>
</gene>
<dbReference type="OrthoDB" id="153510at2"/>
<keyword evidence="4" id="KW-0812">Transmembrane</keyword>
<comment type="caution">
    <text evidence="10">The sequence shown here is derived from an EMBL/GenBank/DDBJ whole genome shotgun (WGS) entry which is preliminary data.</text>
</comment>
<dbReference type="GO" id="GO:0006417">
    <property type="term" value="P:regulation of translation"/>
    <property type="evidence" value="ECO:0007669"/>
    <property type="project" value="TreeGrafter"/>
</dbReference>
<dbReference type="PANTHER" id="PTHR37461">
    <property type="entry name" value="ANTI-SIGMA-K FACTOR RSKA"/>
    <property type="match status" value="1"/>
</dbReference>
<dbReference type="GO" id="GO:0005886">
    <property type="term" value="C:plasma membrane"/>
    <property type="evidence" value="ECO:0007669"/>
    <property type="project" value="UniProtKB-SubCell"/>
</dbReference>
<dbReference type="PANTHER" id="PTHR37461:SF1">
    <property type="entry name" value="ANTI-SIGMA-K FACTOR RSKA"/>
    <property type="match status" value="1"/>
</dbReference>
<keyword evidence="11" id="KW-1185">Reference proteome</keyword>
<dbReference type="Proteomes" id="UP000236569">
    <property type="component" value="Unassembled WGS sequence"/>
</dbReference>
<dbReference type="InterPro" id="IPR051474">
    <property type="entry name" value="Anti-sigma-K/W_factor"/>
</dbReference>
<keyword evidence="5" id="KW-1133">Transmembrane helix</keyword>
<evidence type="ECO:0000256" key="8">
    <source>
        <dbReference type="ARBA" id="ARBA00030803"/>
    </source>
</evidence>
<proteinExistence type="predicted"/>
<dbReference type="GO" id="GO:0016989">
    <property type="term" value="F:sigma factor antagonist activity"/>
    <property type="evidence" value="ECO:0007669"/>
    <property type="project" value="TreeGrafter"/>
</dbReference>
<dbReference type="EMBL" id="BFAG01000001">
    <property type="protein sequence ID" value="GBF04074.1"/>
    <property type="molecule type" value="Genomic_DNA"/>
</dbReference>
<evidence type="ECO:0000259" key="9">
    <source>
        <dbReference type="Pfam" id="PF10099"/>
    </source>
</evidence>
<name>A0A2I9CRE9_9DEIO</name>
<evidence type="ECO:0000256" key="2">
    <source>
        <dbReference type="ARBA" id="ARBA00004236"/>
    </source>
</evidence>
<reference evidence="11" key="1">
    <citation type="submission" date="2018-01" db="EMBL/GenBank/DDBJ databases">
        <title>Draft Genome Sequence of the Radioresistant Bacterium Deinococcus aerius TR0125, Isolated from the Higher Atmosphere above Japan.</title>
        <authorList>
            <person name="Satoh K."/>
            <person name="Arai H."/>
            <person name="Sanzen T."/>
            <person name="Kawaguchi Y."/>
            <person name="Hayashi H."/>
            <person name="Yokobori S."/>
            <person name="Yamagishi A."/>
            <person name="Oono Y."/>
            <person name="Narumi I."/>
        </authorList>
    </citation>
    <scope>NUCLEOTIDE SEQUENCE [LARGE SCALE GENOMIC DNA]</scope>
    <source>
        <strain evidence="11">TR0125</strain>
    </source>
</reference>
<evidence type="ECO:0000256" key="4">
    <source>
        <dbReference type="ARBA" id="ARBA00022692"/>
    </source>
</evidence>
<dbReference type="NCBIfam" id="NF010501">
    <property type="entry name" value="PRK13920.1"/>
    <property type="match status" value="1"/>
</dbReference>
<dbReference type="InterPro" id="IPR018764">
    <property type="entry name" value="RskA_C"/>
</dbReference>
<evidence type="ECO:0000256" key="1">
    <source>
        <dbReference type="ARBA" id="ARBA00004167"/>
    </source>
</evidence>
<dbReference type="Gene3D" id="1.10.10.1320">
    <property type="entry name" value="Anti-sigma factor, zinc-finger domain"/>
    <property type="match status" value="1"/>
</dbReference>
<keyword evidence="3" id="KW-1003">Cell membrane</keyword>
<evidence type="ECO:0000313" key="11">
    <source>
        <dbReference type="Proteomes" id="UP000236569"/>
    </source>
</evidence>
<dbReference type="RefSeq" id="WP_103127660.1">
    <property type="nucleotide sequence ID" value="NZ_BFAG01000001.1"/>
</dbReference>
<evidence type="ECO:0000256" key="5">
    <source>
        <dbReference type="ARBA" id="ARBA00022989"/>
    </source>
</evidence>
<evidence type="ECO:0000256" key="3">
    <source>
        <dbReference type="ARBA" id="ARBA00022475"/>
    </source>
</evidence>
<feature type="domain" description="Anti-sigma K factor RskA C-terminal" evidence="9">
    <location>
        <begin position="103"/>
        <end position="218"/>
    </location>
</feature>
<sequence>MTIDPEQLTAYALGILSPEEEAHVRAALEASPELRAQLQAEQEALTALVESLPEVEPPPGAEDRLLARLAAEREAEPAAPAVTPIAPPAPARRRTPWFPLAALGLAAALALVFVLRPTPDPLQQYARTPGATTQAVTANGADLGQLVRLPDGRAYLHLNRPADAGRVYQMWRIQAGTPVSLGVFEGQGFLLTDLPPGATVAVSVEPPGGSPQPTTTPILVQTL</sequence>